<dbReference type="PANTHER" id="PTHR47338">
    <property type="entry name" value="ZN(II)2CYS6 TRANSCRIPTION FACTOR (EUROFUNG)-RELATED"/>
    <property type="match status" value="1"/>
</dbReference>
<keyword evidence="5" id="KW-0539">Nucleus</keyword>
<dbReference type="EMBL" id="JAGSYN010000115">
    <property type="protein sequence ID" value="KAG7663851.1"/>
    <property type="molecule type" value="Genomic_DNA"/>
</dbReference>
<keyword evidence="3" id="KW-0805">Transcription regulation</keyword>
<name>A0A8J5QNM1_9ASCO</name>
<dbReference type="InterPro" id="IPR050815">
    <property type="entry name" value="TF_fung"/>
</dbReference>
<evidence type="ECO:0000259" key="7">
    <source>
        <dbReference type="PROSITE" id="PS50048"/>
    </source>
</evidence>
<sequence length="211" mass="24448">MSLHSQSMLYTGMDKYLYEFQLQLNTTTTTSSIINQPLLNVFKKKNLQNIDINKLSEYEQPEEPQLQPEFEFNNPTKSKLSCIRCRKYKKKCSRTYPECSNCESSSELCKYIPRKSRNPPLQSIDSNTYTMKRRNNTLPNLLDSRITETNNNHKNTKRNNSLPNINNSSTTLMTPSSTTSSSSSSISLDTYPNYYSYDKRIKPNDFNSILN</sequence>
<dbReference type="Pfam" id="PF00172">
    <property type="entry name" value="Zn_clus"/>
    <property type="match status" value="1"/>
</dbReference>
<organism evidence="8 9">
    <name type="scientific">[Candida] subhashii</name>
    <dbReference type="NCBI Taxonomy" id="561895"/>
    <lineage>
        <taxon>Eukaryota</taxon>
        <taxon>Fungi</taxon>
        <taxon>Dikarya</taxon>
        <taxon>Ascomycota</taxon>
        <taxon>Saccharomycotina</taxon>
        <taxon>Pichiomycetes</taxon>
        <taxon>Debaryomycetaceae</taxon>
        <taxon>Spathaspora</taxon>
    </lineage>
</organism>
<dbReference type="GeneID" id="73469401"/>
<comment type="caution">
    <text evidence="8">The sequence shown here is derived from an EMBL/GenBank/DDBJ whole genome shotgun (WGS) entry which is preliminary data.</text>
</comment>
<accession>A0A8J5QNM1</accession>
<dbReference type="SMART" id="SM00066">
    <property type="entry name" value="GAL4"/>
    <property type="match status" value="1"/>
</dbReference>
<feature type="compositionally biased region" description="Low complexity" evidence="6">
    <location>
        <begin position="168"/>
        <end position="186"/>
    </location>
</feature>
<proteinExistence type="predicted"/>
<dbReference type="InterPro" id="IPR001138">
    <property type="entry name" value="Zn2Cys6_DnaBD"/>
</dbReference>
<dbReference type="GO" id="GO:0008270">
    <property type="term" value="F:zinc ion binding"/>
    <property type="evidence" value="ECO:0007669"/>
    <property type="project" value="InterPro"/>
</dbReference>
<evidence type="ECO:0000256" key="2">
    <source>
        <dbReference type="ARBA" id="ARBA00022723"/>
    </source>
</evidence>
<evidence type="ECO:0000313" key="8">
    <source>
        <dbReference type="EMBL" id="KAG7663851.1"/>
    </source>
</evidence>
<evidence type="ECO:0000313" key="9">
    <source>
        <dbReference type="Proteomes" id="UP000694255"/>
    </source>
</evidence>
<dbReference type="CDD" id="cd00067">
    <property type="entry name" value="GAL4"/>
    <property type="match status" value="1"/>
</dbReference>
<reference evidence="8 9" key="1">
    <citation type="journal article" date="2021" name="DNA Res.">
        <title>Genome analysis of Candida subhashii reveals its hybrid nature and dual mitochondrial genome conformations.</title>
        <authorList>
            <person name="Mixao V."/>
            <person name="Hegedusova E."/>
            <person name="Saus E."/>
            <person name="Pryszcz L.P."/>
            <person name="Cillingova A."/>
            <person name="Nosek J."/>
            <person name="Gabaldon T."/>
        </authorList>
    </citation>
    <scope>NUCLEOTIDE SEQUENCE [LARGE SCALE GENOMIC DNA]</scope>
    <source>
        <strain evidence="8 9">CBS 10753</strain>
    </source>
</reference>
<feature type="domain" description="Zn(2)-C6 fungal-type" evidence="7">
    <location>
        <begin position="81"/>
        <end position="111"/>
    </location>
</feature>
<dbReference type="PROSITE" id="PS50048">
    <property type="entry name" value="ZN2_CY6_FUNGAL_2"/>
    <property type="match status" value="1"/>
</dbReference>
<protein>
    <recommendedName>
        <fullName evidence="7">Zn(2)-C6 fungal-type domain-containing protein</fullName>
    </recommendedName>
</protein>
<dbReference type="GO" id="GO:0005634">
    <property type="term" value="C:nucleus"/>
    <property type="evidence" value="ECO:0007669"/>
    <property type="project" value="UniProtKB-SubCell"/>
</dbReference>
<evidence type="ECO:0000256" key="4">
    <source>
        <dbReference type="ARBA" id="ARBA00023163"/>
    </source>
</evidence>
<dbReference type="GO" id="GO:0000981">
    <property type="term" value="F:DNA-binding transcription factor activity, RNA polymerase II-specific"/>
    <property type="evidence" value="ECO:0007669"/>
    <property type="project" value="InterPro"/>
</dbReference>
<dbReference type="Proteomes" id="UP000694255">
    <property type="component" value="Unassembled WGS sequence"/>
</dbReference>
<evidence type="ECO:0000256" key="6">
    <source>
        <dbReference type="SAM" id="MobiDB-lite"/>
    </source>
</evidence>
<comment type="subcellular location">
    <subcellularLocation>
        <location evidence="1">Nucleus</location>
    </subcellularLocation>
</comment>
<dbReference type="PROSITE" id="PS00463">
    <property type="entry name" value="ZN2_CY6_FUNGAL_1"/>
    <property type="match status" value="1"/>
</dbReference>
<dbReference type="OrthoDB" id="189997at2759"/>
<dbReference type="RefSeq" id="XP_049264083.1">
    <property type="nucleotide sequence ID" value="XM_049406368.1"/>
</dbReference>
<evidence type="ECO:0000256" key="1">
    <source>
        <dbReference type="ARBA" id="ARBA00004123"/>
    </source>
</evidence>
<evidence type="ECO:0000256" key="3">
    <source>
        <dbReference type="ARBA" id="ARBA00023015"/>
    </source>
</evidence>
<feature type="compositionally biased region" description="Polar residues" evidence="6">
    <location>
        <begin position="119"/>
        <end position="130"/>
    </location>
</feature>
<keyword evidence="9" id="KW-1185">Reference proteome</keyword>
<evidence type="ECO:0000256" key="5">
    <source>
        <dbReference type="ARBA" id="ARBA00023242"/>
    </source>
</evidence>
<gene>
    <name evidence="8" type="ORF">J8A68_002600</name>
</gene>
<feature type="region of interest" description="Disordered" evidence="6">
    <location>
        <begin position="116"/>
        <end position="186"/>
    </location>
</feature>
<keyword evidence="2" id="KW-0479">Metal-binding</keyword>
<dbReference type="AlphaFoldDB" id="A0A8J5QNM1"/>
<keyword evidence="4" id="KW-0804">Transcription</keyword>
<dbReference type="PANTHER" id="PTHR47338:SF5">
    <property type="entry name" value="ZN(II)2CYS6 TRANSCRIPTION FACTOR (EUROFUNG)"/>
    <property type="match status" value="1"/>
</dbReference>